<dbReference type="EMBL" id="LSZW01000049">
    <property type="protein sequence ID" value="KXK66055.1"/>
    <property type="molecule type" value="Genomic_DNA"/>
</dbReference>
<evidence type="ECO:0000313" key="2">
    <source>
        <dbReference type="Proteomes" id="UP000070366"/>
    </source>
</evidence>
<dbReference type="Proteomes" id="UP000070366">
    <property type="component" value="Unassembled WGS sequence"/>
</dbReference>
<dbReference type="STRING" id="626937.HMPREF3293_01083"/>
<protein>
    <submittedName>
        <fullName evidence="1">Uncharacterized protein</fullName>
    </submittedName>
</protein>
<dbReference type="AlphaFoldDB" id="A0A136Q5U5"/>
<accession>A0A136Q5U5</accession>
<sequence>MTIIALFHFSLLKYWFCRLNILKNAFPYYCFSYDEMVGHMSAKLSKVCGTTAPNCFQTVGIN</sequence>
<comment type="caution">
    <text evidence="1">The sequence shown here is derived from an EMBL/GenBank/DDBJ whole genome shotgun (WGS) entry which is preliminary data.</text>
</comment>
<reference evidence="1 2" key="1">
    <citation type="submission" date="2016-02" db="EMBL/GenBank/DDBJ databases">
        <authorList>
            <person name="Wen L."/>
            <person name="He K."/>
            <person name="Yang H."/>
        </authorList>
    </citation>
    <scope>NUCLEOTIDE SEQUENCE [LARGE SCALE GENOMIC DNA]</scope>
    <source>
        <strain evidence="1 2">DSM 22607</strain>
    </source>
</reference>
<name>A0A136Q5U5_9FIRM</name>
<organism evidence="1 2">
    <name type="scientific">Christensenella minuta</name>
    <dbReference type="NCBI Taxonomy" id="626937"/>
    <lineage>
        <taxon>Bacteria</taxon>
        <taxon>Bacillati</taxon>
        <taxon>Bacillota</taxon>
        <taxon>Clostridia</taxon>
        <taxon>Christensenellales</taxon>
        <taxon>Christensenellaceae</taxon>
        <taxon>Christensenella</taxon>
    </lineage>
</organism>
<gene>
    <name evidence="1" type="ORF">HMPREF3293_01083</name>
</gene>
<keyword evidence="2" id="KW-1185">Reference proteome</keyword>
<proteinExistence type="predicted"/>
<evidence type="ECO:0000313" key="1">
    <source>
        <dbReference type="EMBL" id="KXK66055.1"/>
    </source>
</evidence>